<reference evidence="2" key="1">
    <citation type="journal article" date="2020" name="Nature">
        <title>Giant virus diversity and host interactions through global metagenomics.</title>
        <authorList>
            <person name="Schulz F."/>
            <person name="Roux S."/>
            <person name="Paez-Espino D."/>
            <person name="Jungbluth S."/>
            <person name="Walsh D.A."/>
            <person name="Denef V.J."/>
            <person name="McMahon K.D."/>
            <person name="Konstantinidis K.T."/>
            <person name="Eloe-Fadrosh E.A."/>
            <person name="Kyrpides N.C."/>
            <person name="Woyke T."/>
        </authorList>
    </citation>
    <scope>NUCLEOTIDE SEQUENCE</scope>
    <source>
        <strain evidence="2">GVMAG-S-1101178-73</strain>
    </source>
</reference>
<dbReference type="EMBL" id="MN740824">
    <property type="protein sequence ID" value="QHU13696.1"/>
    <property type="molecule type" value="Genomic_DNA"/>
</dbReference>
<proteinExistence type="predicted"/>
<accession>A0A6C0K9C8</accession>
<feature type="transmembrane region" description="Helical" evidence="1">
    <location>
        <begin position="116"/>
        <end position="132"/>
    </location>
</feature>
<sequence>MYVIRRAYNNISIYYILLYNKIMVLRNYFKKSLILFFIFCMGCGSGVSGVSGSDKHNHSNIPLFNKNICRDAPVAPVASNNIIAYNRRPVHYVASHRVAKHYRNPYAVVATDVLRKYFYIVNVVVIYIILYSL</sequence>
<protein>
    <submittedName>
        <fullName evidence="2">Uncharacterized protein</fullName>
    </submittedName>
</protein>
<evidence type="ECO:0000256" key="1">
    <source>
        <dbReference type="SAM" id="Phobius"/>
    </source>
</evidence>
<feature type="transmembrane region" description="Helical" evidence="1">
    <location>
        <begin position="33"/>
        <end position="52"/>
    </location>
</feature>
<keyword evidence="1" id="KW-0812">Transmembrane</keyword>
<organism evidence="2">
    <name type="scientific">viral metagenome</name>
    <dbReference type="NCBI Taxonomy" id="1070528"/>
    <lineage>
        <taxon>unclassified sequences</taxon>
        <taxon>metagenomes</taxon>
        <taxon>organismal metagenomes</taxon>
    </lineage>
</organism>
<dbReference type="AlphaFoldDB" id="A0A6C0K9C8"/>
<name>A0A6C0K9C8_9ZZZZ</name>
<evidence type="ECO:0000313" key="2">
    <source>
        <dbReference type="EMBL" id="QHU13696.1"/>
    </source>
</evidence>
<keyword evidence="1" id="KW-0472">Membrane</keyword>
<keyword evidence="1" id="KW-1133">Transmembrane helix</keyword>